<reference evidence="2 3" key="1">
    <citation type="submission" date="2021-06" db="EMBL/GenBank/DDBJ databases">
        <authorList>
            <person name="Kallberg Y."/>
            <person name="Tangrot J."/>
            <person name="Rosling A."/>
        </authorList>
    </citation>
    <scope>NUCLEOTIDE SEQUENCE [LARGE SCALE GENOMIC DNA]</scope>
    <source>
        <strain evidence="2 3">120-4 pot B 10/14</strain>
    </source>
</reference>
<proteinExistence type="predicted"/>
<keyword evidence="1" id="KW-1133">Transmembrane helix</keyword>
<dbReference type="Pfam" id="PF13385">
    <property type="entry name" value="Laminin_G_3"/>
    <property type="match status" value="1"/>
</dbReference>
<dbReference type="Gene3D" id="2.60.120.200">
    <property type="match status" value="1"/>
</dbReference>
<keyword evidence="1" id="KW-0472">Membrane</keyword>
<evidence type="ECO:0000313" key="3">
    <source>
        <dbReference type="Proteomes" id="UP000789901"/>
    </source>
</evidence>
<accession>A0ABN7UE48</accession>
<keyword evidence="3" id="KW-1185">Reference proteome</keyword>
<feature type="transmembrane region" description="Helical" evidence="1">
    <location>
        <begin position="731"/>
        <end position="755"/>
    </location>
</feature>
<protein>
    <submittedName>
        <fullName evidence="2">46146_t:CDS:1</fullName>
    </submittedName>
</protein>
<evidence type="ECO:0000313" key="2">
    <source>
        <dbReference type="EMBL" id="CAG8559652.1"/>
    </source>
</evidence>
<comment type="caution">
    <text evidence="2">The sequence shown here is derived from an EMBL/GenBank/DDBJ whole genome shotgun (WGS) entry which is preliminary data.</text>
</comment>
<evidence type="ECO:0000256" key="1">
    <source>
        <dbReference type="SAM" id="Phobius"/>
    </source>
</evidence>
<dbReference type="InterPro" id="IPR013320">
    <property type="entry name" value="ConA-like_dom_sf"/>
</dbReference>
<sequence>MEQTTDDDIRIDVEHNIRTHDSEIMTLICSPNLKYMATMSKENKVIIIWNNEVQLKPCSRLLAYEITNILGKHELVELSDDGLIVLIVKDFYASDALIIYDTKERQQILILGDTETKEKQYANISHYICESYVTDIHCTFLYNGNFMLLYKTLFGLYKYHFYSVLRNKHIQFQSNSIYNFFTRSDFNLNYVLLRNGWMLITKRGDNGTFYFLWNMETATFEFEIFGEYEGLGMEHYKTNKSDKILAIWHNGLETYSTQTGIMISKENYQDQNDRNWQINFICPDQRFAERLLISNSEDPSKVIVYLLDPYSLKLDRSLDIHLNDEFTPKIIRVYNDKIIRTVNNQILVHDIFQNNLVERLRSDLRNQNNIHSLNIIEDILEKINNKDTIHDLDNLDDEVIELLGHQNSWKYYKESDQLLMFRNEDITQPVIKSNLKKTNFTDLRICGFICLSNDDLIVICDHYHNDIYQNISFVLTTKDETLQMRYFFSINNLKLAQKNETSEKIFENIFSEKYFNFIFNFDRYRFFGDYNYSLIDLIKNHIMDTSFFLLHYQALLKEAITHHKNEVVDMVFKQYMKLMKDDTSFFLLHSQIFLKVAIMLNKSEIVDMTFKHCMKLIKDDPANINILKIITSLLPELYDNYPAYINRFLSQTSLLLSPNQFYEPMHETKLIRLVVPLPKVSTYDTKYSFWKEILGKPSTNCFIDVQTTELYSNYCGDDSSLSAWDYRDNPILVVLMITFSIFTILFMLNLFIGLLSNAIQDHDNRAAFLLQKAKILAEIELFYLFPQQRRWRHWFPDNIYYYAPAYEIRNKILELKSNNDLADDYKPIISDRLLELLGLDKKSEENVEKDSTLNLCKDTLNLCKEILNLRKDTSFNDIDKKKISELTETIEKKLNNRPPFLFEFTIFIRFLKVKGWTEIISDPVTFDDQKGQVVQHVDLPVVKDELSITLRIKLNSHASDWAAVVYKGPDGTIRTPGLWLTPHKSALHARFTGNWEVNAGLEIPGELLSQKWYHIAYTLSDPKKRLDIYIDGEWTGFFGIQEVKRQNIIFNDSPLYIGKGTFTSGFSGEIW</sequence>
<dbReference type="Proteomes" id="UP000789901">
    <property type="component" value="Unassembled WGS sequence"/>
</dbReference>
<gene>
    <name evidence="2" type="ORF">GMARGA_LOCUS4953</name>
</gene>
<organism evidence="2 3">
    <name type="scientific">Gigaspora margarita</name>
    <dbReference type="NCBI Taxonomy" id="4874"/>
    <lineage>
        <taxon>Eukaryota</taxon>
        <taxon>Fungi</taxon>
        <taxon>Fungi incertae sedis</taxon>
        <taxon>Mucoromycota</taxon>
        <taxon>Glomeromycotina</taxon>
        <taxon>Glomeromycetes</taxon>
        <taxon>Diversisporales</taxon>
        <taxon>Gigasporaceae</taxon>
        <taxon>Gigaspora</taxon>
    </lineage>
</organism>
<dbReference type="EMBL" id="CAJVQB010002029">
    <property type="protein sequence ID" value="CAG8559652.1"/>
    <property type="molecule type" value="Genomic_DNA"/>
</dbReference>
<keyword evidence="1" id="KW-0812">Transmembrane</keyword>
<dbReference type="SUPFAM" id="SSF49899">
    <property type="entry name" value="Concanavalin A-like lectins/glucanases"/>
    <property type="match status" value="1"/>
</dbReference>
<name>A0ABN7UE48_GIGMA</name>